<gene>
    <name evidence="9" type="ORF">C361_02099</name>
</gene>
<keyword evidence="6" id="KW-0560">Oxidoreductase</keyword>
<evidence type="ECO:0000256" key="4">
    <source>
        <dbReference type="ARBA" id="ARBA00022729"/>
    </source>
</evidence>
<dbReference type="Gene3D" id="3.50.50.60">
    <property type="entry name" value="FAD/NAD(P)-binding domain"/>
    <property type="match status" value="1"/>
</dbReference>
<dbReference type="Pfam" id="PF07156">
    <property type="entry name" value="Prenylcys_lyase"/>
    <property type="match status" value="1"/>
</dbReference>
<dbReference type="GO" id="GO:0001735">
    <property type="term" value="F:prenylcysteine oxidase activity"/>
    <property type="evidence" value="ECO:0007669"/>
    <property type="project" value="InterPro"/>
</dbReference>
<reference evidence="9 10" key="1">
    <citation type="submission" date="2017-06" db="EMBL/GenBank/DDBJ databases">
        <title>Global population genomics of the pathogenic fungus Cryptococcus neoformans var. grubii.</title>
        <authorList>
            <person name="Cuomo C."/>
            <person name="Litvintseva A."/>
            <person name="Chen Y."/>
            <person name="Young S."/>
            <person name="Zeng Q."/>
            <person name="Chapman S."/>
            <person name="Gujja S."/>
            <person name="Saif S."/>
            <person name="Birren B."/>
        </authorList>
    </citation>
    <scope>NUCLEOTIDE SEQUENCE [LARGE SCALE GENOMIC DNA]</scope>
    <source>
        <strain evidence="9 10">Tu259-1</strain>
    </source>
</reference>
<name>A0A854QIE8_CRYNE</name>
<keyword evidence="4" id="KW-0732">Signal</keyword>
<keyword evidence="9" id="KW-0456">Lyase</keyword>
<evidence type="ECO:0000256" key="1">
    <source>
        <dbReference type="ARBA" id="ARBA00001974"/>
    </source>
</evidence>
<keyword evidence="5" id="KW-0274">FAD</keyword>
<dbReference type="AlphaFoldDB" id="A0A854QIE8"/>
<evidence type="ECO:0000256" key="7">
    <source>
        <dbReference type="ARBA" id="ARBA00023180"/>
    </source>
</evidence>
<comment type="similarity">
    <text evidence="2">Belongs to the prenylcysteine oxidase family.</text>
</comment>
<dbReference type="PIRSF" id="PIRSF036292">
    <property type="entry name" value="Prenylcysteine_oxidase"/>
    <property type="match status" value="1"/>
</dbReference>
<dbReference type="InterPro" id="IPR036188">
    <property type="entry name" value="FAD/NAD-bd_sf"/>
</dbReference>
<dbReference type="SUPFAM" id="SSF51905">
    <property type="entry name" value="FAD/NAD(P)-binding domain"/>
    <property type="match status" value="1"/>
</dbReference>
<keyword evidence="7" id="KW-0325">Glycoprotein</keyword>
<dbReference type="OrthoDB" id="437369at2759"/>
<comment type="cofactor">
    <cofactor evidence="1">
        <name>FAD</name>
        <dbReference type="ChEBI" id="CHEBI:57692"/>
    </cofactor>
</comment>
<evidence type="ECO:0000313" key="10">
    <source>
        <dbReference type="Proteomes" id="UP000199727"/>
    </source>
</evidence>
<evidence type="ECO:0000256" key="6">
    <source>
        <dbReference type="ARBA" id="ARBA00023002"/>
    </source>
</evidence>
<dbReference type="GO" id="GO:0030327">
    <property type="term" value="P:prenylated protein catabolic process"/>
    <property type="evidence" value="ECO:0007669"/>
    <property type="project" value="TreeGrafter"/>
</dbReference>
<feature type="domain" description="Prenylcysteine lyase" evidence="8">
    <location>
        <begin position="180"/>
        <end position="538"/>
    </location>
</feature>
<organism evidence="9 10">
    <name type="scientific">Cryptococcus neoformans Tu259-1</name>
    <dbReference type="NCBI Taxonomy" id="1230072"/>
    <lineage>
        <taxon>Eukaryota</taxon>
        <taxon>Fungi</taxon>
        <taxon>Dikarya</taxon>
        <taxon>Basidiomycota</taxon>
        <taxon>Agaricomycotina</taxon>
        <taxon>Tremellomycetes</taxon>
        <taxon>Tremellales</taxon>
        <taxon>Cryptococcaceae</taxon>
        <taxon>Cryptococcus</taxon>
        <taxon>Cryptococcus neoformans species complex</taxon>
    </lineage>
</organism>
<evidence type="ECO:0000256" key="5">
    <source>
        <dbReference type="ARBA" id="ARBA00022827"/>
    </source>
</evidence>
<dbReference type="EMBL" id="AMKT01000028">
    <property type="protein sequence ID" value="OXG25098.1"/>
    <property type="molecule type" value="Genomic_DNA"/>
</dbReference>
<dbReference type="Proteomes" id="UP000199727">
    <property type="component" value="Unassembled WGS sequence"/>
</dbReference>
<sequence length="556" mass="61542">MPPPSLTSSSTRFRVGFFVLLLAVSLSLTYHFTPSFTSHRSISPNEQTGSSEYIIDVDAEELRGQNGKRIAIVGAGASGSSAAFFLRRAANVVERRAGLGESSLISDIIVYEKEGYVGGRTTTIYPQDDDRARPQELGGSIFVDSNLNLMKAVKEFNLTLMDPDFGESGVGIWDGRKFLFTSSSSSWVTSARALLRYGPLSPFRTRRAVSSLLKKFLRLYDPLWLHDRGVVDNVEDFAEAVGLGREYTTRSGESWAREVVGAGERWVGEVWEGSTRVNYAMNIDKIHALAAGVSMATGGARQVEGGNYQIFQSMLADAGAKLYLGTTVEDIVPQEKGGLKKFVIKTNHTELPSEEIDHVFWAAPWGPQGMKSLEKEFIEPVPPTPYVRLHVTYLTTTQKHPAPSFFGLPSGSTIPNTILTSAHPPRSPDASSLPPPRFQSITWHGESFPGSNEYVVKIFSLTRLSDRLLREILGEEPTWVTRKEWNSYPKMEPTAGYAPVTLTEGVEYLAGMERWVSTMETQTISAREAVARVVQKWWDLGLGECEDGDSWDWTCS</sequence>
<evidence type="ECO:0000313" key="9">
    <source>
        <dbReference type="EMBL" id="OXG25098.1"/>
    </source>
</evidence>
<accession>A0A854QIE8</accession>
<dbReference type="GO" id="GO:0016829">
    <property type="term" value="F:lyase activity"/>
    <property type="evidence" value="ECO:0007669"/>
    <property type="project" value="UniProtKB-KW"/>
</dbReference>
<evidence type="ECO:0000259" key="8">
    <source>
        <dbReference type="Pfam" id="PF07156"/>
    </source>
</evidence>
<dbReference type="Pfam" id="PF13450">
    <property type="entry name" value="NAD_binding_8"/>
    <property type="match status" value="1"/>
</dbReference>
<dbReference type="PANTHER" id="PTHR15944">
    <property type="entry name" value="FARNESYLCYSTEINE LYASE"/>
    <property type="match status" value="1"/>
</dbReference>
<dbReference type="InterPro" id="IPR017046">
    <property type="entry name" value="Prenylcysteine_Oxase1"/>
</dbReference>
<proteinExistence type="inferred from homology"/>
<dbReference type="GO" id="GO:0030328">
    <property type="term" value="P:prenylcysteine catabolic process"/>
    <property type="evidence" value="ECO:0007669"/>
    <property type="project" value="InterPro"/>
</dbReference>
<protein>
    <submittedName>
        <fullName evidence="9">Prenylcysteine oxidase/farnesylcysteine lyase</fullName>
    </submittedName>
</protein>
<dbReference type="InterPro" id="IPR010795">
    <property type="entry name" value="Prenylcys_lyase"/>
</dbReference>
<comment type="caution">
    <text evidence="9">The sequence shown here is derived from an EMBL/GenBank/DDBJ whole genome shotgun (WGS) entry which is preliminary data.</text>
</comment>
<evidence type="ECO:0000256" key="3">
    <source>
        <dbReference type="ARBA" id="ARBA00022630"/>
    </source>
</evidence>
<dbReference type="PANTHER" id="PTHR15944:SF0">
    <property type="entry name" value="PRENYLCYSTEINE LYASE DOMAIN-CONTAINING PROTEIN"/>
    <property type="match status" value="1"/>
</dbReference>
<keyword evidence="3" id="KW-0285">Flavoprotein</keyword>
<dbReference type="FunFam" id="3.50.50.60:FF:000615">
    <property type="entry name" value="Prenylcysteine oxidase/farnesylcysteine lyase"/>
    <property type="match status" value="1"/>
</dbReference>
<evidence type="ECO:0000256" key="2">
    <source>
        <dbReference type="ARBA" id="ARBA00009967"/>
    </source>
</evidence>